<organism evidence="1 2">
    <name type="scientific">Trifolium medium</name>
    <dbReference type="NCBI Taxonomy" id="97028"/>
    <lineage>
        <taxon>Eukaryota</taxon>
        <taxon>Viridiplantae</taxon>
        <taxon>Streptophyta</taxon>
        <taxon>Embryophyta</taxon>
        <taxon>Tracheophyta</taxon>
        <taxon>Spermatophyta</taxon>
        <taxon>Magnoliopsida</taxon>
        <taxon>eudicotyledons</taxon>
        <taxon>Gunneridae</taxon>
        <taxon>Pentapetalae</taxon>
        <taxon>rosids</taxon>
        <taxon>fabids</taxon>
        <taxon>Fabales</taxon>
        <taxon>Fabaceae</taxon>
        <taxon>Papilionoideae</taxon>
        <taxon>50 kb inversion clade</taxon>
        <taxon>NPAAA clade</taxon>
        <taxon>Hologalegina</taxon>
        <taxon>IRL clade</taxon>
        <taxon>Trifolieae</taxon>
        <taxon>Trifolium</taxon>
    </lineage>
</organism>
<comment type="caution">
    <text evidence="1">The sequence shown here is derived from an EMBL/GenBank/DDBJ whole genome shotgun (WGS) entry which is preliminary data.</text>
</comment>
<proteinExistence type="predicted"/>
<accession>A0A392SBL3</accession>
<dbReference type="AlphaFoldDB" id="A0A392SBL3"/>
<name>A0A392SBL3_9FABA</name>
<sequence>MDSNDSKDHDKSMDSLRSTNILKKLLALIKAGKEGDKQAPEGPSMEECKHELFPVKILNNFFTWGTCH</sequence>
<evidence type="ECO:0000313" key="1">
    <source>
        <dbReference type="EMBL" id="MCI45350.1"/>
    </source>
</evidence>
<keyword evidence="2" id="KW-1185">Reference proteome</keyword>
<evidence type="ECO:0000313" key="2">
    <source>
        <dbReference type="Proteomes" id="UP000265520"/>
    </source>
</evidence>
<dbReference type="EMBL" id="LXQA010342988">
    <property type="protein sequence ID" value="MCI45350.1"/>
    <property type="molecule type" value="Genomic_DNA"/>
</dbReference>
<dbReference type="Proteomes" id="UP000265520">
    <property type="component" value="Unassembled WGS sequence"/>
</dbReference>
<reference evidence="1 2" key="1">
    <citation type="journal article" date="2018" name="Front. Plant Sci.">
        <title>Red Clover (Trifolium pratense) and Zigzag Clover (T. medium) - A Picture of Genomic Similarities and Differences.</title>
        <authorList>
            <person name="Dluhosova J."/>
            <person name="Istvanek J."/>
            <person name="Nedelnik J."/>
            <person name="Repkova J."/>
        </authorList>
    </citation>
    <scope>NUCLEOTIDE SEQUENCE [LARGE SCALE GENOMIC DNA]</scope>
    <source>
        <strain evidence="2">cv. 10/8</strain>
        <tissue evidence="1">Leaf</tissue>
    </source>
</reference>
<protein>
    <submittedName>
        <fullName evidence="1">Uncharacterized protein</fullName>
    </submittedName>
</protein>